<keyword evidence="4 6" id="KW-1133">Transmembrane helix</keyword>
<comment type="caution">
    <text evidence="8">The sequence shown here is derived from an EMBL/GenBank/DDBJ whole genome shotgun (WGS) entry which is preliminary data.</text>
</comment>
<evidence type="ECO:0000259" key="7">
    <source>
        <dbReference type="Pfam" id="PF00482"/>
    </source>
</evidence>
<sequence>MILALVLGLALGSGLWLVLVRIPQMRPVTFSQRVAPHLRAGRNGSRMLGEPFSAQTPFGPLGRILGPVLGDLAKISQRFNPSSEALARRLLRAGLRMSVLDFRAQQLLWSAGMTLVGAVLIGVNMAAGRFNPMLALVVLIFCAVGGYLLRDWYLGQQSSKRSRRILNQFPTIAELMALAVAAGESTVGSIERVARTSKGALSEEFSLTLAHVRAGATLAEALAEMADRIRLTAMTRFVDAITVASERGTPIAAVMRAQAQDVRDAAKRELMETAGKKEIGMMVPIVFGVLPLTIVFAVFPGLSLIDMNY</sequence>
<dbReference type="InterPro" id="IPR018076">
    <property type="entry name" value="T2SS_GspF_dom"/>
</dbReference>
<feature type="transmembrane region" description="Helical" evidence="6">
    <location>
        <begin position="279"/>
        <end position="299"/>
    </location>
</feature>
<evidence type="ECO:0000313" key="8">
    <source>
        <dbReference type="EMBL" id="NKG22175.1"/>
    </source>
</evidence>
<gene>
    <name evidence="8" type="ORF">HED64_15865</name>
</gene>
<evidence type="ECO:0000256" key="5">
    <source>
        <dbReference type="ARBA" id="ARBA00023136"/>
    </source>
</evidence>
<feature type="transmembrane region" description="Helical" evidence="6">
    <location>
        <begin position="107"/>
        <end position="127"/>
    </location>
</feature>
<accession>A0ABX1G9H1</accession>
<keyword evidence="5 6" id="KW-0472">Membrane</keyword>
<evidence type="ECO:0000256" key="2">
    <source>
        <dbReference type="ARBA" id="ARBA00022475"/>
    </source>
</evidence>
<feature type="transmembrane region" description="Helical" evidence="6">
    <location>
        <begin position="133"/>
        <end position="154"/>
    </location>
</feature>
<evidence type="ECO:0000313" key="9">
    <source>
        <dbReference type="Proteomes" id="UP000746595"/>
    </source>
</evidence>
<proteinExistence type="predicted"/>
<feature type="domain" description="Type II secretion system protein GspF" evidence="7">
    <location>
        <begin position="173"/>
        <end position="298"/>
    </location>
</feature>
<dbReference type="EMBL" id="JAAWVT010000009">
    <property type="protein sequence ID" value="NKG22175.1"/>
    <property type="molecule type" value="Genomic_DNA"/>
</dbReference>
<dbReference type="Proteomes" id="UP000746595">
    <property type="component" value="Unassembled WGS sequence"/>
</dbReference>
<keyword evidence="9" id="KW-1185">Reference proteome</keyword>
<evidence type="ECO:0000256" key="3">
    <source>
        <dbReference type="ARBA" id="ARBA00022692"/>
    </source>
</evidence>
<comment type="subcellular location">
    <subcellularLocation>
        <location evidence="1">Cell membrane</location>
        <topology evidence="1">Multi-pass membrane protein</topology>
    </subcellularLocation>
</comment>
<reference evidence="8 9" key="1">
    <citation type="submission" date="2020-04" db="EMBL/GenBank/DDBJ databases">
        <title>Paeniglutamicibacter sp. ANT13_2, a novel actinomycete isolated from sediment in Antarctica.</title>
        <authorList>
            <person name="Sakdapetsiri C."/>
            <person name="Pinyakong O."/>
        </authorList>
    </citation>
    <scope>NUCLEOTIDE SEQUENCE [LARGE SCALE GENOMIC DNA]</scope>
    <source>
        <strain evidence="8 9">ANT13_2</strain>
    </source>
</reference>
<evidence type="ECO:0000256" key="4">
    <source>
        <dbReference type="ARBA" id="ARBA00022989"/>
    </source>
</evidence>
<dbReference type="PANTHER" id="PTHR35007:SF4">
    <property type="entry name" value="CONSERVED TRANSMEMBRANE PROTEIN-RELATED"/>
    <property type="match status" value="1"/>
</dbReference>
<feature type="transmembrane region" description="Helical" evidence="6">
    <location>
        <begin position="6"/>
        <end position="23"/>
    </location>
</feature>
<evidence type="ECO:0000256" key="6">
    <source>
        <dbReference type="SAM" id="Phobius"/>
    </source>
</evidence>
<protein>
    <submittedName>
        <fullName evidence="8">Type II secretion system protein F</fullName>
    </submittedName>
</protein>
<evidence type="ECO:0000256" key="1">
    <source>
        <dbReference type="ARBA" id="ARBA00004651"/>
    </source>
</evidence>
<dbReference type="PANTHER" id="PTHR35007">
    <property type="entry name" value="INTEGRAL MEMBRANE PROTEIN-RELATED"/>
    <property type="match status" value="1"/>
</dbReference>
<keyword evidence="2" id="KW-1003">Cell membrane</keyword>
<dbReference type="Pfam" id="PF00482">
    <property type="entry name" value="T2SSF"/>
    <property type="match status" value="1"/>
</dbReference>
<name>A0ABX1G9H1_9MICC</name>
<organism evidence="8 9">
    <name type="scientific">Paeniglutamicibacter terrestris</name>
    <dbReference type="NCBI Taxonomy" id="2723403"/>
    <lineage>
        <taxon>Bacteria</taxon>
        <taxon>Bacillati</taxon>
        <taxon>Actinomycetota</taxon>
        <taxon>Actinomycetes</taxon>
        <taxon>Micrococcales</taxon>
        <taxon>Micrococcaceae</taxon>
        <taxon>Paeniglutamicibacter</taxon>
    </lineage>
</organism>
<keyword evidence="3 6" id="KW-0812">Transmembrane</keyword>